<organism evidence="5 6">
    <name type="scientific">Paenibacillus cookii</name>
    <dbReference type="NCBI Taxonomy" id="157839"/>
    <lineage>
        <taxon>Bacteria</taxon>
        <taxon>Bacillati</taxon>
        <taxon>Bacillota</taxon>
        <taxon>Bacilli</taxon>
        <taxon>Bacillales</taxon>
        <taxon>Paenibacillaceae</taxon>
        <taxon>Paenibacillus</taxon>
    </lineage>
</organism>
<accession>A0ABQ4LXQ3</accession>
<keyword evidence="4" id="KW-0460">Magnesium</keyword>
<comment type="similarity">
    <text evidence="1 4">Belongs to the 5-formyltetrahydrofolate cyclo-ligase family.</text>
</comment>
<dbReference type="SUPFAM" id="SSF100950">
    <property type="entry name" value="NagB/RpiA/CoA transferase-like"/>
    <property type="match status" value="1"/>
</dbReference>
<dbReference type="InterPro" id="IPR037171">
    <property type="entry name" value="NagB/RpiA_transferase-like"/>
</dbReference>
<sequence length="215" mass="24229">MMNGEQERMRQLKAQLRARMSRIRGSIPPERHVSLSGRACGHAAAWLIGEQIRSMLIYVPFRSELDTKPLVEEAWRAGIDVYVPRCLPEDRSMTIHLLQQWDELKTGAYGIMEPDPRRRPAEADDFVPEAVIMPGLAFDLNGGRLGYGGGYYDRLHERFSSGGKRRGPRWAGIGFGEQVVEQVPMETTDARLQVLITEQGVRKMNGEAEDGTDAF</sequence>
<comment type="catalytic activity">
    <reaction evidence="4">
        <text>(6S)-5-formyl-5,6,7,8-tetrahydrofolate + ATP = (6R)-5,10-methenyltetrahydrofolate + ADP + phosphate</text>
        <dbReference type="Rhea" id="RHEA:10488"/>
        <dbReference type="ChEBI" id="CHEBI:30616"/>
        <dbReference type="ChEBI" id="CHEBI:43474"/>
        <dbReference type="ChEBI" id="CHEBI:57455"/>
        <dbReference type="ChEBI" id="CHEBI:57457"/>
        <dbReference type="ChEBI" id="CHEBI:456216"/>
        <dbReference type="EC" id="6.3.3.2"/>
    </reaction>
</comment>
<dbReference type="Proteomes" id="UP000680638">
    <property type="component" value="Unassembled WGS sequence"/>
</dbReference>
<dbReference type="PIRSF" id="PIRSF006806">
    <property type="entry name" value="FTHF_cligase"/>
    <property type="match status" value="1"/>
</dbReference>
<evidence type="ECO:0000256" key="2">
    <source>
        <dbReference type="ARBA" id="ARBA00022741"/>
    </source>
</evidence>
<comment type="cofactor">
    <cofactor evidence="4">
        <name>Mg(2+)</name>
        <dbReference type="ChEBI" id="CHEBI:18420"/>
    </cofactor>
</comment>
<evidence type="ECO:0000256" key="1">
    <source>
        <dbReference type="ARBA" id="ARBA00010638"/>
    </source>
</evidence>
<keyword evidence="6" id="KW-1185">Reference proteome</keyword>
<dbReference type="NCBIfam" id="TIGR02727">
    <property type="entry name" value="MTHFS_bact"/>
    <property type="match status" value="1"/>
</dbReference>
<dbReference type="EC" id="6.3.3.2" evidence="4"/>
<reference evidence="5 6" key="1">
    <citation type="submission" date="2021-03" db="EMBL/GenBank/DDBJ databases">
        <title>Antimicrobial resistance genes in bacteria isolated from Japanese honey, and their potential for conferring macrolide and lincosamide resistance in the American foulbrood pathogen Paenibacillus larvae.</title>
        <authorList>
            <person name="Okamoto M."/>
            <person name="Kumagai M."/>
            <person name="Kanamori H."/>
            <person name="Takamatsu D."/>
        </authorList>
    </citation>
    <scope>NUCLEOTIDE SEQUENCE [LARGE SCALE GENOMIC DNA]</scope>
    <source>
        <strain evidence="5 6">J21TS3</strain>
    </source>
</reference>
<name>A0ABQ4LXQ3_9BACL</name>
<keyword evidence="3 4" id="KW-0067">ATP-binding</keyword>
<evidence type="ECO:0000313" key="5">
    <source>
        <dbReference type="EMBL" id="GIO67913.1"/>
    </source>
</evidence>
<dbReference type="InterPro" id="IPR002698">
    <property type="entry name" value="FTHF_cligase"/>
</dbReference>
<dbReference type="Gene3D" id="3.40.50.10420">
    <property type="entry name" value="NagB/RpiA/CoA transferase-like"/>
    <property type="match status" value="1"/>
</dbReference>
<proteinExistence type="inferred from homology"/>
<dbReference type="PANTHER" id="PTHR23407:SF1">
    <property type="entry name" value="5-FORMYLTETRAHYDROFOLATE CYCLO-LIGASE"/>
    <property type="match status" value="1"/>
</dbReference>
<dbReference type="EMBL" id="BORW01000012">
    <property type="protein sequence ID" value="GIO67913.1"/>
    <property type="molecule type" value="Genomic_DNA"/>
</dbReference>
<evidence type="ECO:0000313" key="6">
    <source>
        <dbReference type="Proteomes" id="UP000680638"/>
    </source>
</evidence>
<keyword evidence="4" id="KW-0479">Metal-binding</keyword>
<dbReference type="Pfam" id="PF01812">
    <property type="entry name" value="5-FTHF_cyc-lig"/>
    <property type="match status" value="1"/>
</dbReference>
<dbReference type="InterPro" id="IPR024185">
    <property type="entry name" value="FTHF_cligase-like_sf"/>
</dbReference>
<protein>
    <recommendedName>
        <fullName evidence="4">5-formyltetrahydrofolate cyclo-ligase</fullName>
        <ecNumber evidence="4">6.3.3.2</ecNumber>
    </recommendedName>
</protein>
<evidence type="ECO:0000256" key="3">
    <source>
        <dbReference type="ARBA" id="ARBA00022840"/>
    </source>
</evidence>
<comment type="caution">
    <text evidence="5">The sequence shown here is derived from an EMBL/GenBank/DDBJ whole genome shotgun (WGS) entry which is preliminary data.</text>
</comment>
<gene>
    <name evidence="5" type="ORF">J21TS3_27340</name>
</gene>
<dbReference type="PANTHER" id="PTHR23407">
    <property type="entry name" value="ATPASE INHIBITOR/5-FORMYLTETRAHYDROFOLATE CYCLO-LIGASE"/>
    <property type="match status" value="1"/>
</dbReference>
<evidence type="ECO:0000256" key="4">
    <source>
        <dbReference type="RuleBase" id="RU361279"/>
    </source>
</evidence>
<keyword evidence="2 4" id="KW-0547">Nucleotide-binding</keyword>